<evidence type="ECO:0000313" key="3">
    <source>
        <dbReference type="Proteomes" id="UP000004947"/>
    </source>
</evidence>
<proteinExistence type="predicted"/>
<dbReference type="PANTHER" id="PTHR46390:SF1">
    <property type="entry name" value="MANNOSE-1-PHOSPHATE GUANYLYLTRANSFERASE"/>
    <property type="match status" value="1"/>
</dbReference>
<dbReference type="EMBL" id="ABCK01000006">
    <property type="protein sequence ID" value="EDM28054.1"/>
    <property type="molecule type" value="Genomic_DNA"/>
</dbReference>
<dbReference type="SUPFAM" id="SSF53448">
    <property type="entry name" value="Nucleotide-diphospho-sugar transferases"/>
    <property type="match status" value="1"/>
</dbReference>
<dbReference type="PANTHER" id="PTHR46390">
    <property type="entry name" value="MANNOSE-1-PHOSPHATE GUANYLYLTRANSFERASE"/>
    <property type="match status" value="1"/>
</dbReference>
<dbReference type="GO" id="GO:0016853">
    <property type="term" value="F:isomerase activity"/>
    <property type="evidence" value="ECO:0007669"/>
    <property type="project" value="UniProtKB-KW"/>
</dbReference>
<organism evidence="2 3">
    <name type="scientific">Lentisphaera araneosa HTCC2155</name>
    <dbReference type="NCBI Taxonomy" id="313628"/>
    <lineage>
        <taxon>Bacteria</taxon>
        <taxon>Pseudomonadati</taxon>
        <taxon>Lentisphaerota</taxon>
        <taxon>Lentisphaeria</taxon>
        <taxon>Lentisphaerales</taxon>
        <taxon>Lentisphaeraceae</taxon>
        <taxon>Lentisphaera</taxon>
    </lineage>
</organism>
<protein>
    <submittedName>
        <fullName evidence="2">Mannose-6-phosphate isomerase/mannose-1-phosphate guanylyl transferase</fullName>
    </submittedName>
</protein>
<dbReference type="InterPro" id="IPR005835">
    <property type="entry name" value="NTP_transferase_dom"/>
</dbReference>
<dbReference type="GO" id="GO:0004475">
    <property type="term" value="F:mannose-1-phosphate guanylyltransferase (GTP) activity"/>
    <property type="evidence" value="ECO:0007669"/>
    <property type="project" value="TreeGrafter"/>
</dbReference>
<dbReference type="GO" id="GO:0009298">
    <property type="term" value="P:GDP-mannose biosynthetic process"/>
    <property type="evidence" value="ECO:0007669"/>
    <property type="project" value="TreeGrafter"/>
</dbReference>
<dbReference type="InterPro" id="IPR051161">
    <property type="entry name" value="Mannose-6P_isomerase_type2"/>
</dbReference>
<dbReference type="RefSeq" id="WP_007278051.1">
    <property type="nucleotide sequence ID" value="NZ_ABCK01000006.1"/>
</dbReference>
<dbReference type="eggNOG" id="COG0836">
    <property type="taxonomic scope" value="Bacteria"/>
</dbReference>
<dbReference type="Proteomes" id="UP000004947">
    <property type="component" value="Unassembled WGS sequence"/>
</dbReference>
<keyword evidence="3" id="KW-1185">Reference proteome</keyword>
<gene>
    <name evidence="2" type="ORF">LNTAR_11896</name>
</gene>
<keyword evidence="2" id="KW-0808">Transferase</keyword>
<reference evidence="2 3" key="1">
    <citation type="journal article" date="2010" name="J. Bacteriol.">
        <title>Genome sequence of Lentisphaera araneosa HTCC2155T, the type species of the order Lentisphaerales in the phylum Lentisphaerae.</title>
        <authorList>
            <person name="Thrash J.C."/>
            <person name="Cho J.C."/>
            <person name="Vergin K.L."/>
            <person name="Morris R.M."/>
            <person name="Giovannoni S.J."/>
        </authorList>
    </citation>
    <scope>NUCLEOTIDE SEQUENCE [LARGE SCALE GENOMIC DNA]</scope>
    <source>
        <strain evidence="2 3">HTCC2155</strain>
    </source>
</reference>
<dbReference type="Pfam" id="PF00483">
    <property type="entry name" value="NTP_transferase"/>
    <property type="match status" value="1"/>
</dbReference>
<evidence type="ECO:0000259" key="1">
    <source>
        <dbReference type="Pfam" id="PF00483"/>
    </source>
</evidence>
<feature type="domain" description="Nucleotidyl transferase" evidence="1">
    <location>
        <begin position="7"/>
        <end position="192"/>
    </location>
</feature>
<dbReference type="InterPro" id="IPR029044">
    <property type="entry name" value="Nucleotide-diphossugar_trans"/>
</dbReference>
<comment type="caution">
    <text evidence="2">The sequence shown here is derived from an EMBL/GenBank/DDBJ whole genome shotgun (WGS) entry which is preliminary data.</text>
</comment>
<dbReference type="Gene3D" id="3.90.550.10">
    <property type="entry name" value="Spore Coat Polysaccharide Biosynthesis Protein SpsA, Chain A"/>
    <property type="match status" value="1"/>
</dbReference>
<dbReference type="AlphaFoldDB" id="A6DJI0"/>
<evidence type="ECO:0000313" key="2">
    <source>
        <dbReference type="EMBL" id="EDM28054.1"/>
    </source>
</evidence>
<dbReference type="STRING" id="313628.LNTAR_11896"/>
<name>A6DJI0_9BACT</name>
<sequence>MKNLNIVIMSGGCGSRLWPMSRATYPKQFLPLCGDESLLQETVSRVKNINKPGDLIVVGNKDHRYLIAEQLRQINVESPKIILEPSARNTAPAIALAALEVQASDPEALLLVLASDHKIQDDNKFCETVEAARQSAEEGAIITFGITPTHPATGYGYIRCEETDNTIKTVDCFVEKPCLSKAEEYLNRPNYF</sequence>
<keyword evidence="2" id="KW-0413">Isomerase</keyword>
<accession>A6DJI0</accession>